<organism evidence="1 2">
    <name type="scientific">Vermiconidia calcicola</name>
    <dbReference type="NCBI Taxonomy" id="1690605"/>
    <lineage>
        <taxon>Eukaryota</taxon>
        <taxon>Fungi</taxon>
        <taxon>Dikarya</taxon>
        <taxon>Ascomycota</taxon>
        <taxon>Pezizomycotina</taxon>
        <taxon>Dothideomycetes</taxon>
        <taxon>Dothideomycetidae</taxon>
        <taxon>Mycosphaerellales</taxon>
        <taxon>Extremaceae</taxon>
        <taxon>Vermiconidia</taxon>
    </lineage>
</organism>
<evidence type="ECO:0000313" key="1">
    <source>
        <dbReference type="EMBL" id="KAK3705592.1"/>
    </source>
</evidence>
<evidence type="ECO:0000313" key="2">
    <source>
        <dbReference type="Proteomes" id="UP001281147"/>
    </source>
</evidence>
<accession>A0ACC3MZU4</accession>
<proteinExistence type="predicted"/>
<protein>
    <submittedName>
        <fullName evidence="1">Uncharacterized protein</fullName>
    </submittedName>
</protein>
<keyword evidence="2" id="KW-1185">Reference proteome</keyword>
<reference evidence="1" key="1">
    <citation type="submission" date="2023-07" db="EMBL/GenBank/DDBJ databases">
        <title>Black Yeasts Isolated from many extreme environments.</title>
        <authorList>
            <person name="Coleine C."/>
            <person name="Stajich J.E."/>
            <person name="Selbmann L."/>
        </authorList>
    </citation>
    <scope>NUCLEOTIDE SEQUENCE</scope>
    <source>
        <strain evidence="1">CCFEE 5714</strain>
    </source>
</reference>
<gene>
    <name evidence="1" type="ORF">LTR37_013200</name>
</gene>
<name>A0ACC3MZU4_9PEZI</name>
<dbReference type="EMBL" id="JAUTXU010000128">
    <property type="protein sequence ID" value="KAK3705592.1"/>
    <property type="molecule type" value="Genomic_DNA"/>
</dbReference>
<comment type="caution">
    <text evidence="1">The sequence shown here is derived from an EMBL/GenBank/DDBJ whole genome shotgun (WGS) entry which is preliminary data.</text>
</comment>
<sequence length="396" mass="43785">MSSTEQPFSGFPHIFKQDDVYLEVCCPFCGGNTCAHSPFAFFEDLNAFTGHIGRAHKGNNTNATDLLSQTYNTKLRILSKQDVDKIIAGGGKDVITKKAGVKEKDNGTDAKVVEYSDDYPFVQYPTVFKKGDGTYVELRCSECSGNVVISKGSYASPNPRLVFFAGADAISKHTKQVHKKKASVKWVEANCGTVITAQRFDELKNDQTGKLIPRVDATPAETKENAKIRRKTKEEEARERKRIKEENNQRLLTGQPVVTKGSTEAINSDVDDNENDEDKSFASVTTTTKPAQRKRKINEGERSSSKRVRQATAAGVAFKSINSASDIMSASKEQQDKRARLRGTDGNRVEDSATTMAEYQNQRFGFGYAKGYKSHGWAPFNQRAQASSEDASIEEV</sequence>
<dbReference type="Proteomes" id="UP001281147">
    <property type="component" value="Unassembled WGS sequence"/>
</dbReference>